<evidence type="ECO:0000313" key="3">
    <source>
        <dbReference type="RefSeq" id="XP_017037859.1"/>
    </source>
</evidence>
<sequence length="124" mass="13377">MSSVSLIAVCVLLCLSGQAWGQYEAVDQAIAWANNVYQTVGVVTREKLPVTASAQKEGQDMLDTFKLGLTHCETELKATRNVDQHRTCVNALTAGYYASLGQLAGELWAIHGATSGASRLSLFW</sequence>
<feature type="chain" id="PRO_5027609977" evidence="1">
    <location>
        <begin position="22"/>
        <end position="124"/>
    </location>
</feature>
<dbReference type="AlphaFoldDB" id="A0A6P4JT66"/>
<dbReference type="GeneID" id="108085676"/>
<proteinExistence type="predicted"/>
<accession>A0A6P4JT66</accession>
<dbReference type="Proteomes" id="UP001652661">
    <property type="component" value="Chromosome 3R"/>
</dbReference>
<name>A0A6P4JT66_DROKI</name>
<reference evidence="3" key="1">
    <citation type="submission" date="2025-08" db="UniProtKB">
        <authorList>
            <consortium name="RefSeq"/>
        </authorList>
    </citation>
    <scope>IDENTIFICATION</scope>
    <source>
        <strain evidence="3">14028-0561.14</strain>
        <tissue evidence="3">Whole fly</tissue>
    </source>
</reference>
<evidence type="ECO:0000313" key="2">
    <source>
        <dbReference type="Proteomes" id="UP001652661"/>
    </source>
</evidence>
<keyword evidence="1" id="KW-0732">Signal</keyword>
<organism evidence="2 3">
    <name type="scientific">Drosophila kikkawai</name>
    <name type="common">Fruit fly</name>
    <dbReference type="NCBI Taxonomy" id="30033"/>
    <lineage>
        <taxon>Eukaryota</taxon>
        <taxon>Metazoa</taxon>
        <taxon>Ecdysozoa</taxon>
        <taxon>Arthropoda</taxon>
        <taxon>Hexapoda</taxon>
        <taxon>Insecta</taxon>
        <taxon>Pterygota</taxon>
        <taxon>Neoptera</taxon>
        <taxon>Endopterygota</taxon>
        <taxon>Diptera</taxon>
        <taxon>Brachycera</taxon>
        <taxon>Muscomorpha</taxon>
        <taxon>Ephydroidea</taxon>
        <taxon>Drosophilidae</taxon>
        <taxon>Drosophila</taxon>
        <taxon>Sophophora</taxon>
    </lineage>
</organism>
<gene>
    <name evidence="3" type="primary">LOC108085676</name>
</gene>
<dbReference type="RefSeq" id="XP_017037859.1">
    <property type="nucleotide sequence ID" value="XM_017182370.3"/>
</dbReference>
<dbReference type="OrthoDB" id="7826482at2759"/>
<feature type="signal peptide" evidence="1">
    <location>
        <begin position="1"/>
        <end position="21"/>
    </location>
</feature>
<keyword evidence="2" id="KW-1185">Reference proteome</keyword>
<protein>
    <submittedName>
        <fullName evidence="3">Uncharacterized protein</fullName>
    </submittedName>
</protein>
<evidence type="ECO:0000256" key="1">
    <source>
        <dbReference type="SAM" id="SignalP"/>
    </source>
</evidence>